<gene>
    <name evidence="11" type="primary">tyrS</name>
    <name evidence="14" type="ORF">FB554_1577</name>
</gene>
<dbReference type="InterPro" id="IPR014729">
    <property type="entry name" value="Rossmann-like_a/b/a_fold"/>
</dbReference>
<dbReference type="FunFam" id="1.10.240.10:FF:000001">
    <property type="entry name" value="Tyrosine--tRNA ligase"/>
    <property type="match status" value="1"/>
</dbReference>
<evidence type="ECO:0000256" key="9">
    <source>
        <dbReference type="ARBA" id="ARBA00048248"/>
    </source>
</evidence>
<evidence type="ECO:0000256" key="5">
    <source>
        <dbReference type="ARBA" id="ARBA00022840"/>
    </source>
</evidence>
<evidence type="ECO:0000256" key="11">
    <source>
        <dbReference type="HAMAP-Rule" id="MF_02006"/>
    </source>
</evidence>
<dbReference type="AlphaFoldDB" id="A0A542XC64"/>
<evidence type="ECO:0000259" key="13">
    <source>
        <dbReference type="Pfam" id="PF22421"/>
    </source>
</evidence>
<comment type="subcellular location">
    <subcellularLocation>
        <location evidence="1 11">Cytoplasm</location>
    </subcellularLocation>
</comment>
<dbReference type="EC" id="6.1.1.1" evidence="11"/>
<dbReference type="PROSITE" id="PS50889">
    <property type="entry name" value="S4"/>
    <property type="match status" value="1"/>
</dbReference>
<dbReference type="OrthoDB" id="9804243at2"/>
<comment type="catalytic activity">
    <reaction evidence="9 11">
        <text>tRNA(Tyr) + L-tyrosine + ATP = L-tyrosyl-tRNA(Tyr) + AMP + diphosphate + H(+)</text>
        <dbReference type="Rhea" id="RHEA:10220"/>
        <dbReference type="Rhea" id="RHEA-COMP:9706"/>
        <dbReference type="Rhea" id="RHEA-COMP:9707"/>
        <dbReference type="ChEBI" id="CHEBI:15378"/>
        <dbReference type="ChEBI" id="CHEBI:30616"/>
        <dbReference type="ChEBI" id="CHEBI:33019"/>
        <dbReference type="ChEBI" id="CHEBI:58315"/>
        <dbReference type="ChEBI" id="CHEBI:78442"/>
        <dbReference type="ChEBI" id="CHEBI:78536"/>
        <dbReference type="ChEBI" id="CHEBI:456215"/>
        <dbReference type="EC" id="6.1.1.1"/>
    </reaction>
</comment>
<protein>
    <recommendedName>
        <fullName evidence="11">Tyrosine--tRNA ligase</fullName>
        <ecNumber evidence="11">6.1.1.1</ecNumber>
    </recommendedName>
    <alternativeName>
        <fullName evidence="11">Tyrosyl-tRNA synthetase</fullName>
        <shortName evidence="11">TyrRS</shortName>
    </alternativeName>
</protein>
<evidence type="ECO:0000256" key="2">
    <source>
        <dbReference type="ARBA" id="ARBA00022490"/>
    </source>
</evidence>
<dbReference type="SUPFAM" id="SSF52374">
    <property type="entry name" value="Nucleotidylyl transferase"/>
    <property type="match status" value="1"/>
</dbReference>
<evidence type="ECO:0000256" key="6">
    <source>
        <dbReference type="ARBA" id="ARBA00022884"/>
    </source>
</evidence>
<dbReference type="InterPro" id="IPR001412">
    <property type="entry name" value="aa-tRNA-synth_I_CS"/>
</dbReference>
<dbReference type="InterPro" id="IPR024088">
    <property type="entry name" value="Tyr-tRNA-ligase_bac-type"/>
</dbReference>
<keyword evidence="7 11" id="KW-0648">Protein biosynthesis</keyword>
<keyword evidence="2 11" id="KW-0963">Cytoplasm</keyword>
<dbReference type="InterPro" id="IPR024107">
    <property type="entry name" value="Tyr-tRNA-ligase_bac_1"/>
</dbReference>
<dbReference type="Proteomes" id="UP000318336">
    <property type="component" value="Unassembled WGS sequence"/>
</dbReference>
<keyword evidence="5 11" id="KW-0067">ATP-binding</keyword>
<dbReference type="RefSeq" id="WP_142005442.1">
    <property type="nucleotide sequence ID" value="NZ_CAJTBP010000001.1"/>
</dbReference>
<dbReference type="GO" id="GO:0006437">
    <property type="term" value="P:tyrosyl-tRNA aminoacylation"/>
    <property type="evidence" value="ECO:0007669"/>
    <property type="project" value="UniProtKB-UniRule"/>
</dbReference>
<keyword evidence="15" id="KW-1185">Reference proteome</keyword>
<dbReference type="GO" id="GO:0005524">
    <property type="term" value="F:ATP binding"/>
    <property type="evidence" value="ECO:0007669"/>
    <property type="project" value="UniProtKB-UniRule"/>
</dbReference>
<dbReference type="HAMAP" id="MF_02006">
    <property type="entry name" value="Tyr_tRNA_synth_type1"/>
    <property type="match status" value="1"/>
</dbReference>
<dbReference type="PANTHER" id="PTHR11766:SF0">
    <property type="entry name" value="TYROSINE--TRNA LIGASE, MITOCHONDRIAL"/>
    <property type="match status" value="1"/>
</dbReference>
<evidence type="ECO:0000256" key="12">
    <source>
        <dbReference type="PROSITE-ProRule" id="PRU00182"/>
    </source>
</evidence>
<comment type="caution">
    <text evidence="14">The sequence shown here is derived from an EMBL/GenBank/DDBJ whole genome shotgun (WGS) entry which is preliminary data.</text>
</comment>
<dbReference type="Gene3D" id="1.10.240.10">
    <property type="entry name" value="Tyrosyl-Transfer RNA Synthetase"/>
    <property type="match status" value="1"/>
</dbReference>
<dbReference type="GO" id="GO:0003723">
    <property type="term" value="F:RNA binding"/>
    <property type="evidence" value="ECO:0007669"/>
    <property type="project" value="UniProtKB-KW"/>
</dbReference>
<accession>A0A542XC64</accession>
<evidence type="ECO:0000313" key="15">
    <source>
        <dbReference type="Proteomes" id="UP000318336"/>
    </source>
</evidence>
<evidence type="ECO:0000256" key="8">
    <source>
        <dbReference type="ARBA" id="ARBA00023146"/>
    </source>
</evidence>
<feature type="short sequence motif" description="'KMSKS' region" evidence="11">
    <location>
        <begin position="230"/>
        <end position="234"/>
    </location>
</feature>
<feature type="short sequence motif" description="'HIGH' region" evidence="11">
    <location>
        <begin position="40"/>
        <end position="49"/>
    </location>
</feature>
<feature type="binding site" evidence="11">
    <location>
        <position position="174"/>
    </location>
    <ligand>
        <name>L-tyrosine</name>
        <dbReference type="ChEBI" id="CHEBI:58315"/>
    </ligand>
</feature>
<keyword evidence="6 12" id="KW-0694">RNA-binding</keyword>
<keyword evidence="3 11" id="KW-0436">Ligase</keyword>
<dbReference type="NCBIfam" id="TIGR00234">
    <property type="entry name" value="tyrS"/>
    <property type="match status" value="1"/>
</dbReference>
<feature type="binding site" evidence="11">
    <location>
        <position position="170"/>
    </location>
    <ligand>
        <name>L-tyrosine</name>
        <dbReference type="ChEBI" id="CHEBI:58315"/>
    </ligand>
</feature>
<dbReference type="GO" id="GO:0005829">
    <property type="term" value="C:cytosol"/>
    <property type="evidence" value="ECO:0007669"/>
    <property type="project" value="TreeGrafter"/>
</dbReference>
<reference evidence="14 15" key="1">
    <citation type="submission" date="2019-06" db="EMBL/GenBank/DDBJ databases">
        <title>Sequencing the genomes of 1000 actinobacteria strains.</title>
        <authorList>
            <person name="Klenk H.-P."/>
        </authorList>
    </citation>
    <scope>NUCLEOTIDE SEQUENCE [LARGE SCALE GENOMIC DNA]</scope>
    <source>
        <strain evidence="14 15">DSM 24617</strain>
    </source>
</reference>
<organism evidence="14 15">
    <name type="scientific">Barrientosiimonas humi</name>
    <dbReference type="NCBI Taxonomy" id="999931"/>
    <lineage>
        <taxon>Bacteria</taxon>
        <taxon>Bacillati</taxon>
        <taxon>Actinomycetota</taxon>
        <taxon>Actinomycetes</taxon>
        <taxon>Micrococcales</taxon>
        <taxon>Dermacoccaceae</taxon>
        <taxon>Barrientosiimonas</taxon>
    </lineage>
</organism>
<feature type="domain" description="Tyrosine--tRNA ligase SYY-like C-terminal" evidence="13">
    <location>
        <begin position="350"/>
        <end position="412"/>
    </location>
</feature>
<dbReference type="Gene3D" id="3.40.50.620">
    <property type="entry name" value="HUPs"/>
    <property type="match status" value="1"/>
</dbReference>
<dbReference type="Pfam" id="PF00579">
    <property type="entry name" value="tRNA-synt_1b"/>
    <property type="match status" value="1"/>
</dbReference>
<keyword evidence="8 11" id="KW-0030">Aminoacyl-tRNA synthetase</keyword>
<dbReference type="GO" id="GO:0004831">
    <property type="term" value="F:tyrosine-tRNA ligase activity"/>
    <property type="evidence" value="ECO:0007669"/>
    <property type="project" value="UniProtKB-UniRule"/>
</dbReference>
<dbReference type="InterPro" id="IPR002307">
    <property type="entry name" value="Tyr-tRNA-ligase"/>
</dbReference>
<dbReference type="EMBL" id="VFOK01000001">
    <property type="protein sequence ID" value="TQL33431.1"/>
    <property type="molecule type" value="Genomic_DNA"/>
</dbReference>
<dbReference type="PANTHER" id="PTHR11766">
    <property type="entry name" value="TYROSYL-TRNA SYNTHETASE"/>
    <property type="match status" value="1"/>
</dbReference>
<evidence type="ECO:0000256" key="1">
    <source>
        <dbReference type="ARBA" id="ARBA00004496"/>
    </source>
</evidence>
<dbReference type="SUPFAM" id="SSF55174">
    <property type="entry name" value="Alpha-L RNA-binding motif"/>
    <property type="match status" value="1"/>
</dbReference>
<comment type="similarity">
    <text evidence="10 11">Belongs to the class-I aminoacyl-tRNA synthetase family. TyrS type 1 subfamily.</text>
</comment>
<evidence type="ECO:0000256" key="3">
    <source>
        <dbReference type="ARBA" id="ARBA00022598"/>
    </source>
</evidence>
<name>A0A542XC64_9MICO</name>
<sequence>MSDIFDELQWRGLVAQTTDEAALRRALADGPVTVYCGFDPTAASLHIGHLVQLIILRHLQRSGHHVICLVGGSTGQIGDPRPTSERVLHTKEQTAEWVSSIQEQVRPFLRFDGDNPARMVNNLDWTQGISALDFLRDIGKHFRVNSMIKRDIVARRLESEQGISYTEFSYQLLQALDFLHLFREYDCTLQVGGNDQWGNLLSGVDLVHAAEGARVHAQTAPLITDAEGKKLGKSEGNALWLNPQLMSPYAFYQYWLNTEDAVVIDRLKVFTEITPEELPEVERQVAEEPFRRAAQRRLAHEVTTLVHGPDATASVEAASAALFGKGDVSALDAQTLRDALAELPGGPAEPGQEIVDVLVATGVADSRNGARRLLGEGGISLNNVKVADPEYVLVDSDFLHGEAALIKRGRKHQVAARRAV</sequence>
<dbReference type="PRINTS" id="PR01040">
    <property type="entry name" value="TRNASYNTHTYR"/>
</dbReference>
<dbReference type="PROSITE" id="PS00178">
    <property type="entry name" value="AA_TRNA_LIGASE_I"/>
    <property type="match status" value="1"/>
</dbReference>
<dbReference type="Gene3D" id="3.10.290.10">
    <property type="entry name" value="RNA-binding S4 domain"/>
    <property type="match status" value="1"/>
</dbReference>
<dbReference type="CDD" id="cd00805">
    <property type="entry name" value="TyrRS_core"/>
    <property type="match status" value="1"/>
</dbReference>
<evidence type="ECO:0000256" key="10">
    <source>
        <dbReference type="ARBA" id="ARBA00060965"/>
    </source>
</evidence>
<feature type="binding site" evidence="11">
    <location>
        <position position="35"/>
    </location>
    <ligand>
        <name>L-tyrosine</name>
        <dbReference type="ChEBI" id="CHEBI:58315"/>
    </ligand>
</feature>
<dbReference type="InterPro" id="IPR002305">
    <property type="entry name" value="aa-tRNA-synth_Ic"/>
</dbReference>
<dbReference type="CDD" id="cd00165">
    <property type="entry name" value="S4"/>
    <property type="match status" value="1"/>
</dbReference>
<keyword evidence="4 11" id="KW-0547">Nucleotide-binding</keyword>
<evidence type="ECO:0000256" key="7">
    <source>
        <dbReference type="ARBA" id="ARBA00022917"/>
    </source>
</evidence>
<feature type="binding site" evidence="11">
    <location>
        <position position="233"/>
    </location>
    <ligand>
        <name>ATP</name>
        <dbReference type="ChEBI" id="CHEBI:30616"/>
    </ligand>
</feature>
<evidence type="ECO:0000313" key="14">
    <source>
        <dbReference type="EMBL" id="TQL33431.1"/>
    </source>
</evidence>
<dbReference type="GO" id="GO:0042803">
    <property type="term" value="F:protein homodimerization activity"/>
    <property type="evidence" value="ECO:0007669"/>
    <property type="project" value="UniProtKB-ARBA"/>
</dbReference>
<dbReference type="Pfam" id="PF22421">
    <property type="entry name" value="SYY_C-terminal"/>
    <property type="match status" value="1"/>
</dbReference>
<proteinExistence type="inferred from homology"/>
<comment type="subunit">
    <text evidence="11">Homodimer.</text>
</comment>
<comment type="function">
    <text evidence="11">Catalyzes the attachment of tyrosine to tRNA(Tyr) in a two-step reaction: tyrosine is first activated by ATP to form Tyr-AMP and then transferred to the acceptor end of tRNA(Tyr).</text>
</comment>
<dbReference type="InterPro" id="IPR036986">
    <property type="entry name" value="S4_RNA-bd_sf"/>
</dbReference>
<evidence type="ECO:0000256" key="4">
    <source>
        <dbReference type="ARBA" id="ARBA00022741"/>
    </source>
</evidence>
<dbReference type="FunFam" id="3.40.50.620:FF:000008">
    <property type="entry name" value="Tyrosine--tRNA ligase"/>
    <property type="match status" value="1"/>
</dbReference>
<dbReference type="InterPro" id="IPR054608">
    <property type="entry name" value="SYY-like_C"/>
</dbReference>